<sequence length="72" mass="7970">IHGEQKCPLGKIDEFSITADGKTITSQAVISEAKNYTVIIGSKSLIRLGRMKEKSNKKKGKIDEYSSKDEIN</sequence>
<organism evidence="2 3">
    <name type="scientific">Gigaspora margarita</name>
    <dbReference type="NCBI Taxonomy" id="4874"/>
    <lineage>
        <taxon>Eukaryota</taxon>
        <taxon>Fungi</taxon>
        <taxon>Fungi incertae sedis</taxon>
        <taxon>Mucoromycota</taxon>
        <taxon>Glomeromycotina</taxon>
        <taxon>Glomeromycetes</taxon>
        <taxon>Diversisporales</taxon>
        <taxon>Gigasporaceae</taxon>
        <taxon>Gigaspora</taxon>
    </lineage>
</organism>
<dbReference type="Proteomes" id="UP000789901">
    <property type="component" value="Unassembled WGS sequence"/>
</dbReference>
<reference evidence="2 3" key="1">
    <citation type="submission" date="2021-06" db="EMBL/GenBank/DDBJ databases">
        <authorList>
            <person name="Kallberg Y."/>
            <person name="Tangrot J."/>
            <person name="Rosling A."/>
        </authorList>
    </citation>
    <scope>NUCLEOTIDE SEQUENCE [LARGE SCALE GENOMIC DNA]</scope>
    <source>
        <strain evidence="2 3">120-4 pot B 10/14</strain>
    </source>
</reference>
<dbReference type="EMBL" id="CAJVQB010037759">
    <property type="protein sequence ID" value="CAG8825557.1"/>
    <property type="molecule type" value="Genomic_DNA"/>
</dbReference>
<evidence type="ECO:0000256" key="1">
    <source>
        <dbReference type="SAM" id="MobiDB-lite"/>
    </source>
</evidence>
<accession>A0ABN7WC35</accession>
<proteinExistence type="predicted"/>
<comment type="caution">
    <text evidence="2">The sequence shown here is derived from an EMBL/GenBank/DDBJ whole genome shotgun (WGS) entry which is preliminary data.</text>
</comment>
<evidence type="ECO:0000313" key="2">
    <source>
        <dbReference type="EMBL" id="CAG8825557.1"/>
    </source>
</evidence>
<feature type="compositionally biased region" description="Basic and acidic residues" evidence="1">
    <location>
        <begin position="61"/>
        <end position="72"/>
    </location>
</feature>
<feature type="region of interest" description="Disordered" evidence="1">
    <location>
        <begin position="52"/>
        <end position="72"/>
    </location>
</feature>
<protein>
    <submittedName>
        <fullName evidence="2">45303_t:CDS:1</fullName>
    </submittedName>
</protein>
<gene>
    <name evidence="2" type="ORF">GMARGA_LOCUS28877</name>
</gene>
<name>A0ABN7WC35_GIGMA</name>
<evidence type="ECO:0000313" key="3">
    <source>
        <dbReference type="Proteomes" id="UP000789901"/>
    </source>
</evidence>
<keyword evidence="3" id="KW-1185">Reference proteome</keyword>
<feature type="non-terminal residue" evidence="2">
    <location>
        <position position="1"/>
    </location>
</feature>